<dbReference type="STRING" id="675511.GCA_000341735_01668"/>
<dbReference type="RefSeq" id="WP_017840223.1">
    <property type="nucleotide sequence ID" value="NZ_CP035467.1"/>
</dbReference>
<dbReference type="AlphaFoldDB" id="A0A4P9ULB4"/>
<feature type="domain" description="N-acetyltransferase" evidence="1">
    <location>
        <begin position="93"/>
        <end position="250"/>
    </location>
</feature>
<dbReference type="EMBL" id="CP035467">
    <property type="protein sequence ID" value="QCW81978.1"/>
    <property type="molecule type" value="Genomic_DNA"/>
</dbReference>
<gene>
    <name evidence="2" type="ORF">EQU24_06730</name>
</gene>
<organism evidence="2 3">
    <name type="scientific">Methylotuvimicrobium buryatense</name>
    <name type="common">Methylomicrobium buryatense</name>
    <dbReference type="NCBI Taxonomy" id="95641"/>
    <lineage>
        <taxon>Bacteria</taxon>
        <taxon>Pseudomonadati</taxon>
        <taxon>Pseudomonadota</taxon>
        <taxon>Gammaproteobacteria</taxon>
        <taxon>Methylococcales</taxon>
        <taxon>Methylococcaceae</taxon>
        <taxon>Methylotuvimicrobium</taxon>
    </lineage>
</organism>
<evidence type="ECO:0000259" key="1">
    <source>
        <dbReference type="PROSITE" id="PS51186"/>
    </source>
</evidence>
<keyword evidence="3" id="KW-1185">Reference proteome</keyword>
<dbReference type="GO" id="GO:0016747">
    <property type="term" value="F:acyltransferase activity, transferring groups other than amino-acyl groups"/>
    <property type="evidence" value="ECO:0007669"/>
    <property type="project" value="InterPro"/>
</dbReference>
<dbReference type="InterPro" id="IPR000182">
    <property type="entry name" value="GNAT_dom"/>
</dbReference>
<proteinExistence type="predicted"/>
<dbReference type="InterPro" id="IPR016181">
    <property type="entry name" value="Acyl_CoA_acyltransferase"/>
</dbReference>
<dbReference type="KEGG" id="mbur:EQU24_06730"/>
<evidence type="ECO:0000313" key="3">
    <source>
        <dbReference type="Proteomes" id="UP000305881"/>
    </source>
</evidence>
<sequence>MNLAISEIDSNRFGLKIGRAFDLTEVEQVSEIEKFIKHHSLDCLIVRCSSTEMKIIHALEKIGFHLMEGRIRFIYHEVSLKPNFPIIPLSENIQIRAGAEDDELEPLVRSAYAGYKGHYHHNPALDENECDNVYVDWALNSLTNISSDNYFSVVEKSGKLIAFASGNKGENGSFIGGLLAVDPKERKQGLASALHYHRLQWCKDKGFDSVIVATSLNNWTYQNLLIKLGYSVLDTDLTFNWTYVANKEKK</sequence>
<dbReference type="PROSITE" id="PS51186">
    <property type="entry name" value="GNAT"/>
    <property type="match status" value="1"/>
</dbReference>
<evidence type="ECO:0000313" key="2">
    <source>
        <dbReference type="EMBL" id="QCW81978.1"/>
    </source>
</evidence>
<reference evidence="3" key="1">
    <citation type="journal article" date="2019" name="J. Bacteriol.">
        <title>A Mutagenic Screen Identifies a TonB-Dependent Receptor Required for the Lanthanide Metal Switch in the Type I Methanotroph 'Methylotuvimicrobium buryatense' 5GB1C.</title>
        <authorList>
            <person name="Groom J.D."/>
            <person name="Ford S.M."/>
            <person name="Pesesky M.W."/>
            <person name="Lidstrom M.E."/>
        </authorList>
    </citation>
    <scope>NUCLEOTIDE SEQUENCE [LARGE SCALE GENOMIC DNA]</scope>
    <source>
        <strain evidence="3">5GB1C</strain>
    </source>
</reference>
<dbReference type="SUPFAM" id="SSF55729">
    <property type="entry name" value="Acyl-CoA N-acyltransferases (Nat)"/>
    <property type="match status" value="1"/>
</dbReference>
<dbReference type="Gene3D" id="3.40.630.30">
    <property type="match status" value="1"/>
</dbReference>
<dbReference type="Proteomes" id="UP000305881">
    <property type="component" value="Chromosome"/>
</dbReference>
<protein>
    <submittedName>
        <fullName evidence="2">GNAT family N-acetyltransferase</fullName>
    </submittedName>
</protein>
<dbReference type="OrthoDB" id="9774179at2"/>
<dbReference type="Pfam" id="PF00583">
    <property type="entry name" value="Acetyltransf_1"/>
    <property type="match status" value="1"/>
</dbReference>
<dbReference type="CDD" id="cd04301">
    <property type="entry name" value="NAT_SF"/>
    <property type="match status" value="1"/>
</dbReference>
<name>A0A4P9ULB4_METBY</name>
<accession>A0A4P9ULB4</accession>